<evidence type="ECO:0000313" key="1">
    <source>
        <dbReference type="EMBL" id="GKT33367.1"/>
    </source>
</evidence>
<gene>
    <name evidence="1" type="ORF">ADUPG1_007301</name>
</gene>
<protein>
    <submittedName>
        <fullName evidence="1">Uncharacterized protein</fullName>
    </submittedName>
</protein>
<proteinExistence type="predicted"/>
<dbReference type="EMBL" id="BQXS01010228">
    <property type="protein sequence ID" value="GKT33367.1"/>
    <property type="molecule type" value="Genomic_DNA"/>
</dbReference>
<dbReference type="Proteomes" id="UP001057375">
    <property type="component" value="Unassembled WGS sequence"/>
</dbReference>
<feature type="non-terminal residue" evidence="1">
    <location>
        <position position="122"/>
    </location>
</feature>
<sequence length="122" mass="13109">MIQFATACASASAAMTELVFTNSTTDPIVFDTSVSMLCNSAQYPLIVSFESEVEFMKSATLKNFTFAGDGNSDITFYGATTLQDLSISNAKIKIAKSDDPLVLRDVSITSSQVRVSYPSLIP</sequence>
<comment type="caution">
    <text evidence="1">The sequence shown here is derived from an EMBL/GenBank/DDBJ whole genome shotgun (WGS) entry which is preliminary data.</text>
</comment>
<accession>A0ABQ5KLI4</accession>
<evidence type="ECO:0000313" key="2">
    <source>
        <dbReference type="Proteomes" id="UP001057375"/>
    </source>
</evidence>
<reference evidence="1" key="1">
    <citation type="submission" date="2022-03" db="EMBL/GenBank/DDBJ databases">
        <title>Draft genome sequence of Aduncisulcus paluster, a free-living microaerophilic Fornicata.</title>
        <authorList>
            <person name="Yuyama I."/>
            <person name="Kume K."/>
            <person name="Tamura T."/>
            <person name="Inagaki Y."/>
            <person name="Hashimoto T."/>
        </authorList>
    </citation>
    <scope>NUCLEOTIDE SEQUENCE</scope>
    <source>
        <strain evidence="1">NY0171</strain>
    </source>
</reference>
<organism evidence="1 2">
    <name type="scientific">Aduncisulcus paluster</name>
    <dbReference type="NCBI Taxonomy" id="2918883"/>
    <lineage>
        <taxon>Eukaryota</taxon>
        <taxon>Metamonada</taxon>
        <taxon>Carpediemonas-like organisms</taxon>
        <taxon>Aduncisulcus</taxon>
    </lineage>
</organism>
<name>A0ABQ5KLI4_9EUKA</name>
<keyword evidence="2" id="KW-1185">Reference proteome</keyword>